<dbReference type="EMBL" id="SKBQ01000004">
    <property type="protein sequence ID" value="TPX11322.1"/>
    <property type="molecule type" value="Genomic_DNA"/>
</dbReference>
<sequence length="339" mass="37175">MAHQPTDEFPYGAEALTKLPDTSYIRRLEVVHVLLEANPQLHEAKALTELFEVAEEIIARKLVARTSAAARVNEDAFHRLVDMLVWKQNAPLTRRSHFPYPSPPGLADKPWSAEYALLSEKIRAEAPAPAPSPAPAQPGGKNSVFPGPSARSKGSPVAASVLTSAQDTNTARNSPLAETPAPPAPPAAASPAVASRRQELWDAYCRTAPQLSKQGPWVIPFHWDVAMHATERAVADSCEFIHDNIVLQRCPMADPEDGVTVIVWFRDSGVDTGNPRNVADLVETYDSLLDFRVRAELGEASLGSMAEHFRQECVQSANRALHRIVENSELYGIRRETED</sequence>
<name>A0A507AN49_9PEZI</name>
<reference evidence="2 3" key="1">
    <citation type="submission" date="2019-06" db="EMBL/GenBank/DDBJ databases">
        <title>Draft genome sequence of the filamentous fungus Phialemoniopsis curvata isolated from diesel fuel.</title>
        <authorList>
            <person name="Varaljay V.A."/>
            <person name="Lyon W.J."/>
            <person name="Crouch A.L."/>
            <person name="Drake C.E."/>
            <person name="Hollomon J.M."/>
            <person name="Nadeau L.J."/>
            <person name="Nunn H.S."/>
            <person name="Stevenson B.S."/>
            <person name="Bojanowski C.L."/>
            <person name="Crookes-Goodson W.J."/>
        </authorList>
    </citation>
    <scope>NUCLEOTIDE SEQUENCE [LARGE SCALE GENOMIC DNA]</scope>
    <source>
        <strain evidence="2 3">D216</strain>
    </source>
</reference>
<feature type="region of interest" description="Disordered" evidence="1">
    <location>
        <begin position="126"/>
        <end position="193"/>
    </location>
</feature>
<feature type="compositionally biased region" description="Polar residues" evidence="1">
    <location>
        <begin position="161"/>
        <end position="173"/>
    </location>
</feature>
<organism evidence="2 3">
    <name type="scientific">Thyridium curvatum</name>
    <dbReference type="NCBI Taxonomy" id="1093900"/>
    <lineage>
        <taxon>Eukaryota</taxon>
        <taxon>Fungi</taxon>
        <taxon>Dikarya</taxon>
        <taxon>Ascomycota</taxon>
        <taxon>Pezizomycotina</taxon>
        <taxon>Sordariomycetes</taxon>
        <taxon>Sordariomycetidae</taxon>
        <taxon>Thyridiales</taxon>
        <taxon>Thyridiaceae</taxon>
        <taxon>Thyridium</taxon>
    </lineage>
</organism>
<comment type="caution">
    <text evidence="2">The sequence shown here is derived from an EMBL/GenBank/DDBJ whole genome shotgun (WGS) entry which is preliminary data.</text>
</comment>
<dbReference type="InParanoid" id="A0A507AN49"/>
<dbReference type="Proteomes" id="UP000319257">
    <property type="component" value="Unassembled WGS sequence"/>
</dbReference>
<evidence type="ECO:0000256" key="1">
    <source>
        <dbReference type="SAM" id="MobiDB-lite"/>
    </source>
</evidence>
<accession>A0A507AN49</accession>
<dbReference type="AlphaFoldDB" id="A0A507AN49"/>
<keyword evidence="3" id="KW-1185">Reference proteome</keyword>
<evidence type="ECO:0000313" key="2">
    <source>
        <dbReference type="EMBL" id="TPX11322.1"/>
    </source>
</evidence>
<dbReference type="RefSeq" id="XP_030993033.1">
    <property type="nucleotide sequence ID" value="XM_031134170.1"/>
</dbReference>
<protein>
    <submittedName>
        <fullName evidence="2">Uncharacterized protein</fullName>
    </submittedName>
</protein>
<dbReference type="GeneID" id="41968587"/>
<evidence type="ECO:0000313" key="3">
    <source>
        <dbReference type="Proteomes" id="UP000319257"/>
    </source>
</evidence>
<gene>
    <name evidence="2" type="ORF">E0L32_001140</name>
</gene>
<proteinExistence type="predicted"/>